<dbReference type="PANTHER" id="PTHR32494:SF20">
    <property type="entry name" value="PEPTIDASE M20 DIMERISATION DOMAIN-CONTAINING PROTEIN"/>
    <property type="match status" value="1"/>
</dbReference>
<organism evidence="3 4">
    <name type="scientific">Aspergillus sclerotioniger CBS 115572</name>
    <dbReference type="NCBI Taxonomy" id="1450535"/>
    <lineage>
        <taxon>Eukaryota</taxon>
        <taxon>Fungi</taxon>
        <taxon>Dikarya</taxon>
        <taxon>Ascomycota</taxon>
        <taxon>Pezizomycotina</taxon>
        <taxon>Eurotiomycetes</taxon>
        <taxon>Eurotiomycetidae</taxon>
        <taxon>Eurotiales</taxon>
        <taxon>Aspergillaceae</taxon>
        <taxon>Aspergillus</taxon>
        <taxon>Aspergillus subgen. Circumdati</taxon>
    </lineage>
</organism>
<protein>
    <submittedName>
        <fullName evidence="3">Beta-alanine synthase</fullName>
    </submittedName>
</protein>
<proteinExistence type="inferred from homology"/>
<dbReference type="InterPro" id="IPR002933">
    <property type="entry name" value="Peptidase_M20"/>
</dbReference>
<evidence type="ECO:0000313" key="3">
    <source>
        <dbReference type="EMBL" id="PWY90374.1"/>
    </source>
</evidence>
<dbReference type="InterPro" id="IPR036264">
    <property type="entry name" value="Bact_exopeptidase_dim_dom"/>
</dbReference>
<gene>
    <name evidence="3" type="ORF">BO94DRAFT_555548</name>
</gene>
<dbReference type="Pfam" id="PF01546">
    <property type="entry name" value="Peptidase_M20"/>
    <property type="match status" value="1"/>
</dbReference>
<keyword evidence="2" id="KW-0378">Hydrolase</keyword>
<accession>A0A317WVD0</accession>
<dbReference type="STRING" id="1450535.A0A317WVD0"/>
<dbReference type="SUPFAM" id="SSF53187">
    <property type="entry name" value="Zn-dependent exopeptidases"/>
    <property type="match status" value="1"/>
</dbReference>
<dbReference type="AlphaFoldDB" id="A0A317WVD0"/>
<dbReference type="RefSeq" id="XP_025468752.1">
    <property type="nucleotide sequence ID" value="XM_025613809.1"/>
</dbReference>
<dbReference type="Gene3D" id="3.40.630.10">
    <property type="entry name" value="Zn peptidases"/>
    <property type="match status" value="1"/>
</dbReference>
<dbReference type="SUPFAM" id="SSF55031">
    <property type="entry name" value="Bacterial exopeptidase dimerisation domain"/>
    <property type="match status" value="1"/>
</dbReference>
<comment type="caution">
    <text evidence="3">The sequence shown here is derived from an EMBL/GenBank/DDBJ whole genome shotgun (WGS) entry which is preliminary data.</text>
</comment>
<dbReference type="GeneID" id="37115952"/>
<evidence type="ECO:0000256" key="2">
    <source>
        <dbReference type="ARBA" id="ARBA00022801"/>
    </source>
</evidence>
<dbReference type="GO" id="GO:0016813">
    <property type="term" value="F:hydrolase activity, acting on carbon-nitrogen (but not peptide) bonds, in linear amidines"/>
    <property type="evidence" value="ECO:0007669"/>
    <property type="project" value="InterPro"/>
</dbReference>
<evidence type="ECO:0000313" key="4">
    <source>
        <dbReference type="Proteomes" id="UP000246702"/>
    </source>
</evidence>
<evidence type="ECO:0000256" key="1">
    <source>
        <dbReference type="ARBA" id="ARBA00006247"/>
    </source>
</evidence>
<dbReference type="CDD" id="cd03884">
    <property type="entry name" value="M20_bAS"/>
    <property type="match status" value="1"/>
</dbReference>
<dbReference type="EMBL" id="MSFK01000010">
    <property type="protein sequence ID" value="PWY90374.1"/>
    <property type="molecule type" value="Genomic_DNA"/>
</dbReference>
<name>A0A317WVD0_9EURO</name>
<dbReference type="Gene3D" id="3.30.70.360">
    <property type="match status" value="1"/>
</dbReference>
<reference evidence="3 4" key="1">
    <citation type="submission" date="2016-12" db="EMBL/GenBank/DDBJ databases">
        <title>The genomes of Aspergillus section Nigri reveals drivers in fungal speciation.</title>
        <authorList>
            <consortium name="DOE Joint Genome Institute"/>
            <person name="Vesth T.C."/>
            <person name="Nybo J."/>
            <person name="Theobald S."/>
            <person name="Brandl J."/>
            <person name="Frisvad J.C."/>
            <person name="Nielsen K.F."/>
            <person name="Lyhne E.K."/>
            <person name="Kogle M.E."/>
            <person name="Kuo A."/>
            <person name="Riley R."/>
            <person name="Clum A."/>
            <person name="Nolan M."/>
            <person name="Lipzen A."/>
            <person name="Salamov A."/>
            <person name="Henrissat B."/>
            <person name="Wiebenga A."/>
            <person name="De Vries R.P."/>
            <person name="Grigoriev I.V."/>
            <person name="Mortensen U.H."/>
            <person name="Andersen M.R."/>
            <person name="Baker S.E."/>
        </authorList>
    </citation>
    <scope>NUCLEOTIDE SEQUENCE [LARGE SCALE GENOMIC DNA]</scope>
    <source>
        <strain evidence="3 4">CBS 115572</strain>
    </source>
</reference>
<dbReference type="PANTHER" id="PTHR32494">
    <property type="entry name" value="ALLANTOATE DEIMINASE-RELATED"/>
    <property type="match status" value="1"/>
</dbReference>
<keyword evidence="4" id="KW-1185">Reference proteome</keyword>
<comment type="similarity">
    <text evidence="1">Belongs to the peptidase M20A family.</text>
</comment>
<dbReference type="OrthoDB" id="4676at2759"/>
<dbReference type="InterPro" id="IPR010158">
    <property type="entry name" value="Amidase_Cbmase"/>
</dbReference>
<dbReference type="Proteomes" id="UP000246702">
    <property type="component" value="Unassembled WGS sequence"/>
</dbReference>
<sequence length="407" mass="44296">MFGRTIARQLSPTALRRSVSTSAGSGLQINSDCLLETIHRTCEWVRRWLQDEVEKLDCKVTIDHMCNMFAKQQGSLGSPAPMTAMGSHLDTQPRGGRYDGILGVIAALEVLRTMKEHGYRTNYDIGLVNWTNEEGARFPKSMCSSGVWAGAVPVESAWGLTDIFNPAVTLRSELERHGFFGQGPILEEAGKSVGVVRGAQGYRWLTITVAGRDAHTGTTPLAARRDPLLAASKMIVASNAVAKKYSALASTGVLKLPRSSSTNTVASGVTFTLDIRHPQNHIVHAVQDECLQAFADIAREDGKGVSFHWTLDTDSAAVEFDENCLTAVKNAATHLVGAHKWIEITSGAGHDSVYTSRHCPTAMIFVPCKEGVSHHPEEYCSPADCALGTQTLLETVVNYDRMRREQS</sequence>
<dbReference type="PIRSF" id="PIRSF001235">
    <property type="entry name" value="Amidase_carbamoylase"/>
    <property type="match status" value="1"/>
</dbReference>